<dbReference type="Gene3D" id="3.40.30.10">
    <property type="entry name" value="Glutaredoxin"/>
    <property type="match status" value="1"/>
</dbReference>
<comment type="caution">
    <text evidence="3">The sequence shown here is derived from an EMBL/GenBank/DDBJ whole genome shotgun (WGS) entry which is preliminary data.</text>
</comment>
<dbReference type="Gene3D" id="1.20.1050.10">
    <property type="match status" value="1"/>
</dbReference>
<evidence type="ECO:0000313" key="4">
    <source>
        <dbReference type="Proteomes" id="UP001408356"/>
    </source>
</evidence>
<dbReference type="CDD" id="cd00299">
    <property type="entry name" value="GST_C_family"/>
    <property type="match status" value="1"/>
</dbReference>
<dbReference type="Pfam" id="PF22041">
    <property type="entry name" value="GST_C_7"/>
    <property type="match status" value="1"/>
</dbReference>
<name>A0ABR2UP53_9PEZI</name>
<accession>A0ABR2UP53</accession>
<protein>
    <recommendedName>
        <fullName evidence="5">Glutathione S-transferase</fullName>
    </recommendedName>
</protein>
<dbReference type="Pfam" id="PF13409">
    <property type="entry name" value="GST_N_2"/>
    <property type="match status" value="1"/>
</dbReference>
<organism evidence="3 4">
    <name type="scientific">Seiridium unicorne</name>
    <dbReference type="NCBI Taxonomy" id="138068"/>
    <lineage>
        <taxon>Eukaryota</taxon>
        <taxon>Fungi</taxon>
        <taxon>Dikarya</taxon>
        <taxon>Ascomycota</taxon>
        <taxon>Pezizomycotina</taxon>
        <taxon>Sordariomycetes</taxon>
        <taxon>Xylariomycetidae</taxon>
        <taxon>Amphisphaeriales</taxon>
        <taxon>Sporocadaceae</taxon>
        <taxon>Seiridium</taxon>
    </lineage>
</organism>
<evidence type="ECO:0000259" key="2">
    <source>
        <dbReference type="Pfam" id="PF22041"/>
    </source>
</evidence>
<evidence type="ECO:0000313" key="3">
    <source>
        <dbReference type="EMBL" id="KAK9416418.1"/>
    </source>
</evidence>
<gene>
    <name evidence="3" type="ORF">SUNI508_01835</name>
</gene>
<dbReference type="SUPFAM" id="SSF47616">
    <property type="entry name" value="GST C-terminal domain-like"/>
    <property type="match status" value="1"/>
</dbReference>
<dbReference type="EMBL" id="JARVKF010000407">
    <property type="protein sequence ID" value="KAK9416418.1"/>
    <property type="molecule type" value="Genomic_DNA"/>
</dbReference>
<evidence type="ECO:0000259" key="1">
    <source>
        <dbReference type="Pfam" id="PF13409"/>
    </source>
</evidence>
<dbReference type="Proteomes" id="UP001408356">
    <property type="component" value="Unassembled WGS sequence"/>
</dbReference>
<reference evidence="3 4" key="1">
    <citation type="journal article" date="2024" name="J. Plant Pathol.">
        <title>Sequence and assembly of the genome of Seiridium unicorne, isolate CBS 538.82, causal agent of cypress canker disease.</title>
        <authorList>
            <person name="Scali E."/>
            <person name="Rocca G.D."/>
            <person name="Danti R."/>
            <person name="Garbelotto M."/>
            <person name="Barberini S."/>
            <person name="Baroncelli R."/>
            <person name="Emiliani G."/>
        </authorList>
    </citation>
    <scope>NUCLEOTIDE SEQUENCE [LARGE SCALE GENOMIC DNA]</scope>
    <source>
        <strain evidence="3 4">BM-138-508</strain>
    </source>
</reference>
<proteinExistence type="predicted"/>
<dbReference type="InterPro" id="IPR004045">
    <property type="entry name" value="Glutathione_S-Trfase_N"/>
</dbReference>
<feature type="domain" description="GST N-terminal" evidence="1">
    <location>
        <begin position="35"/>
        <end position="68"/>
    </location>
</feature>
<feature type="domain" description="Glutathione S-transferase UstS-like C-terminal" evidence="2">
    <location>
        <begin position="109"/>
        <end position="192"/>
    </location>
</feature>
<keyword evidence="4" id="KW-1185">Reference proteome</keyword>
<dbReference type="InterPro" id="IPR036249">
    <property type="entry name" value="Thioredoxin-like_sf"/>
</dbReference>
<sequence>MGALNIRTSKLSFKASKHIIRSSINTSLAKPDSVSLPEGSANYTIPTIRLPDGTYIMDSMEIAKYIEEKNPSPSIHLDSPYVDKVVQLLNAAMEFGTGVRGVFFPLVPERLLNPPSVDYWMETRPKAIGKPLSDITDDERGGKAWENVAKPIGELTRLLKENPEGPFFEGKTVTYADFCWVGFLLFWQRIGDDVFQKIISASGDAYDNDNVHLKLLEAVKPWTERNDH</sequence>
<dbReference type="InterPro" id="IPR054416">
    <property type="entry name" value="GST_UstS-like_C"/>
</dbReference>
<dbReference type="SUPFAM" id="SSF52833">
    <property type="entry name" value="Thioredoxin-like"/>
    <property type="match status" value="1"/>
</dbReference>
<evidence type="ECO:0008006" key="5">
    <source>
        <dbReference type="Google" id="ProtNLM"/>
    </source>
</evidence>
<dbReference type="InterPro" id="IPR036282">
    <property type="entry name" value="Glutathione-S-Trfase_C_sf"/>
</dbReference>